<organism evidence="2 3">
    <name type="scientific">Phaeobacter gallaeciensis</name>
    <dbReference type="NCBI Taxonomy" id="60890"/>
    <lineage>
        <taxon>Bacteria</taxon>
        <taxon>Pseudomonadati</taxon>
        <taxon>Pseudomonadota</taxon>
        <taxon>Alphaproteobacteria</taxon>
        <taxon>Rhodobacterales</taxon>
        <taxon>Roseobacteraceae</taxon>
        <taxon>Phaeobacter</taxon>
    </lineage>
</organism>
<dbReference type="Proteomes" id="UP001218364">
    <property type="component" value="Unassembled WGS sequence"/>
</dbReference>
<evidence type="ECO:0000313" key="3">
    <source>
        <dbReference type="Proteomes" id="UP001218364"/>
    </source>
</evidence>
<proteinExistence type="predicted"/>
<reference evidence="2 3" key="1">
    <citation type="submission" date="2023-02" db="EMBL/GenBank/DDBJ databases">
        <title>Population genomics of bacteria associated with diatom.</title>
        <authorList>
            <person name="Xie J."/>
            <person name="Wang H."/>
        </authorList>
    </citation>
    <scope>NUCLEOTIDE SEQUENCE [LARGE SCALE GENOMIC DNA]</scope>
    <source>
        <strain evidence="2 3">PT47_8</strain>
    </source>
</reference>
<gene>
    <name evidence="2" type="ORF">PXK24_17685</name>
</gene>
<dbReference type="RefSeq" id="WP_274840113.1">
    <property type="nucleotide sequence ID" value="NZ_JARCJF010000011.1"/>
</dbReference>
<comment type="caution">
    <text evidence="2">The sequence shown here is derived from an EMBL/GenBank/DDBJ whole genome shotgun (WGS) entry which is preliminary data.</text>
</comment>
<feature type="signal peptide" evidence="1">
    <location>
        <begin position="1"/>
        <end position="24"/>
    </location>
</feature>
<dbReference type="AlphaFoldDB" id="A0ABD4XDL9"/>
<feature type="chain" id="PRO_5044752881" description="Secreted protein" evidence="1">
    <location>
        <begin position="25"/>
        <end position="110"/>
    </location>
</feature>
<protein>
    <recommendedName>
        <fullName evidence="4">Secreted protein</fullName>
    </recommendedName>
</protein>
<evidence type="ECO:0000256" key="1">
    <source>
        <dbReference type="SAM" id="SignalP"/>
    </source>
</evidence>
<accession>A0ABD4XDL9</accession>
<sequence>MVSLHAARTAAALSLLFLATTAPAGPPAPGGGCRLLQTQAAVICKAKVSCRSSAPAVAAIRPLFFHCAAGQPLARPVAEAAIGAFKSPRYFRCCIGNDLLSILPTASTSD</sequence>
<evidence type="ECO:0000313" key="2">
    <source>
        <dbReference type="EMBL" id="MDE4167530.1"/>
    </source>
</evidence>
<dbReference type="EMBL" id="JARCJK010000011">
    <property type="protein sequence ID" value="MDE4167530.1"/>
    <property type="molecule type" value="Genomic_DNA"/>
</dbReference>
<name>A0ABD4XDL9_9RHOB</name>
<keyword evidence="1" id="KW-0732">Signal</keyword>
<evidence type="ECO:0008006" key="4">
    <source>
        <dbReference type="Google" id="ProtNLM"/>
    </source>
</evidence>